<keyword evidence="1" id="KW-0694">RNA-binding</keyword>
<dbReference type="EMBL" id="CAJNOE010000220">
    <property type="protein sequence ID" value="CAF1061404.1"/>
    <property type="molecule type" value="Genomic_DNA"/>
</dbReference>
<feature type="region of interest" description="Disordered" evidence="2">
    <location>
        <begin position="206"/>
        <end position="228"/>
    </location>
</feature>
<evidence type="ECO:0000313" key="5">
    <source>
        <dbReference type="Proteomes" id="UP000663860"/>
    </source>
</evidence>
<dbReference type="PROSITE" id="PS50102">
    <property type="entry name" value="RRM"/>
    <property type="match status" value="1"/>
</dbReference>
<name>A0A814L5V7_9BILA</name>
<dbReference type="InterPro" id="IPR012677">
    <property type="entry name" value="Nucleotide-bd_a/b_plait_sf"/>
</dbReference>
<protein>
    <recommendedName>
        <fullName evidence="3">RRM domain-containing protein</fullName>
    </recommendedName>
</protein>
<feature type="region of interest" description="Disordered" evidence="2">
    <location>
        <begin position="150"/>
        <end position="169"/>
    </location>
</feature>
<accession>A0A814L5V7</accession>
<proteinExistence type="predicted"/>
<sequence length="228" mass="25205">MYLLLNVLVTEDKHQSDGSTPRNPLLAEANHSDDTNAVVSTGKDNVAENPQIIKKDTVFIRDLPLVMTEQRLFDTLFDEFSTVGQIKRDEQTSQPCIDLIKARKDKTRLTGNAKVTFEQEESVEKAIEKYNGKRVETLNDAQIFVEKLKAERSASTPAPRPLLPPAPRPLLQPVPPPQPLLLAAPTPRQLLPPALAPQLISTPSKLLSSVRPAGSEHSQKEKNHGLFG</sequence>
<dbReference type="Gene3D" id="3.30.70.330">
    <property type="match status" value="1"/>
</dbReference>
<feature type="compositionally biased region" description="Pro residues" evidence="2">
    <location>
        <begin position="158"/>
        <end position="169"/>
    </location>
</feature>
<evidence type="ECO:0000259" key="3">
    <source>
        <dbReference type="PROSITE" id="PS50102"/>
    </source>
</evidence>
<dbReference type="InterPro" id="IPR035979">
    <property type="entry name" value="RBD_domain_sf"/>
</dbReference>
<dbReference type="GO" id="GO:0003723">
    <property type="term" value="F:RNA binding"/>
    <property type="evidence" value="ECO:0007669"/>
    <property type="project" value="UniProtKB-UniRule"/>
</dbReference>
<dbReference type="SUPFAM" id="SSF54928">
    <property type="entry name" value="RNA-binding domain, RBD"/>
    <property type="match status" value="1"/>
</dbReference>
<feature type="compositionally biased region" description="Basic and acidic residues" evidence="2">
    <location>
        <begin position="217"/>
        <end position="228"/>
    </location>
</feature>
<evidence type="ECO:0000313" key="4">
    <source>
        <dbReference type="EMBL" id="CAF1061404.1"/>
    </source>
</evidence>
<dbReference type="CDD" id="cd00590">
    <property type="entry name" value="RRM_SF"/>
    <property type="match status" value="1"/>
</dbReference>
<evidence type="ECO:0000256" key="2">
    <source>
        <dbReference type="SAM" id="MobiDB-lite"/>
    </source>
</evidence>
<gene>
    <name evidence="4" type="ORF">IZO911_LOCUS20897</name>
</gene>
<comment type="caution">
    <text evidence="4">The sequence shown here is derived from an EMBL/GenBank/DDBJ whole genome shotgun (WGS) entry which is preliminary data.</text>
</comment>
<dbReference type="InterPro" id="IPR000504">
    <property type="entry name" value="RRM_dom"/>
</dbReference>
<dbReference type="AlphaFoldDB" id="A0A814L5V7"/>
<reference evidence="4" key="1">
    <citation type="submission" date="2021-02" db="EMBL/GenBank/DDBJ databases">
        <authorList>
            <person name="Nowell W R."/>
        </authorList>
    </citation>
    <scope>NUCLEOTIDE SEQUENCE</scope>
</reference>
<organism evidence="4 5">
    <name type="scientific">Adineta steineri</name>
    <dbReference type="NCBI Taxonomy" id="433720"/>
    <lineage>
        <taxon>Eukaryota</taxon>
        <taxon>Metazoa</taxon>
        <taxon>Spiralia</taxon>
        <taxon>Gnathifera</taxon>
        <taxon>Rotifera</taxon>
        <taxon>Eurotatoria</taxon>
        <taxon>Bdelloidea</taxon>
        <taxon>Adinetida</taxon>
        <taxon>Adinetidae</taxon>
        <taxon>Adineta</taxon>
    </lineage>
</organism>
<dbReference type="SMART" id="SM00360">
    <property type="entry name" value="RRM"/>
    <property type="match status" value="1"/>
</dbReference>
<dbReference type="Proteomes" id="UP000663860">
    <property type="component" value="Unassembled WGS sequence"/>
</dbReference>
<feature type="domain" description="RRM" evidence="3">
    <location>
        <begin position="56"/>
        <end position="150"/>
    </location>
</feature>
<evidence type="ECO:0000256" key="1">
    <source>
        <dbReference type="PROSITE-ProRule" id="PRU00176"/>
    </source>
</evidence>
<dbReference type="Pfam" id="PF00076">
    <property type="entry name" value="RRM_1"/>
    <property type="match status" value="1"/>
</dbReference>